<dbReference type="InterPro" id="IPR001932">
    <property type="entry name" value="PPM-type_phosphatase-like_dom"/>
</dbReference>
<dbReference type="Pfam" id="PF07228">
    <property type="entry name" value="SpoIIE"/>
    <property type="match status" value="1"/>
</dbReference>
<dbReference type="GO" id="GO:0016791">
    <property type="term" value="F:phosphatase activity"/>
    <property type="evidence" value="ECO:0007669"/>
    <property type="project" value="TreeGrafter"/>
</dbReference>
<protein>
    <submittedName>
        <fullName evidence="3">Serine phosphatase RsbU, regulator of sigma subunit</fullName>
    </submittedName>
</protein>
<dbReference type="InterPro" id="IPR036457">
    <property type="entry name" value="PPM-type-like_dom_sf"/>
</dbReference>
<gene>
    <name evidence="3" type="primary">rsbU</name>
    <name evidence="3" type="ORF">GlitD10_2317</name>
</gene>
<dbReference type="InterPro" id="IPR052016">
    <property type="entry name" value="Bact_Sigma-Reg"/>
</dbReference>
<name>A0A1J0AFH5_9CYAN</name>
<dbReference type="EMBL" id="CP017675">
    <property type="protein sequence ID" value="APB34651.1"/>
    <property type="molecule type" value="Genomic_DNA"/>
</dbReference>
<evidence type="ECO:0000256" key="1">
    <source>
        <dbReference type="ARBA" id="ARBA00022801"/>
    </source>
</evidence>
<dbReference type="RefSeq" id="WP_071455058.1">
    <property type="nucleotide sequence ID" value="NZ_CP017675.1"/>
</dbReference>
<proteinExistence type="predicted"/>
<dbReference type="InterPro" id="IPR029016">
    <property type="entry name" value="GAF-like_dom_sf"/>
</dbReference>
<organism evidence="3 4">
    <name type="scientific">Gloeomargarita lithophora Alchichica-D10</name>
    <dbReference type="NCBI Taxonomy" id="1188229"/>
    <lineage>
        <taxon>Bacteria</taxon>
        <taxon>Bacillati</taxon>
        <taxon>Cyanobacteriota</taxon>
        <taxon>Cyanophyceae</taxon>
        <taxon>Gloeomargaritales</taxon>
        <taxon>Gloeomargaritaceae</taxon>
        <taxon>Gloeomargarita</taxon>
    </lineage>
</organism>
<dbReference type="PANTHER" id="PTHR43156">
    <property type="entry name" value="STAGE II SPORULATION PROTEIN E-RELATED"/>
    <property type="match status" value="1"/>
</dbReference>
<evidence type="ECO:0000313" key="3">
    <source>
        <dbReference type="EMBL" id="APB34651.1"/>
    </source>
</evidence>
<dbReference type="SUPFAM" id="SSF55781">
    <property type="entry name" value="GAF domain-like"/>
    <property type="match status" value="1"/>
</dbReference>
<evidence type="ECO:0000313" key="4">
    <source>
        <dbReference type="Proteomes" id="UP000180235"/>
    </source>
</evidence>
<reference evidence="3 4" key="1">
    <citation type="submission" date="2016-10" db="EMBL/GenBank/DDBJ databases">
        <title>Description of Gloeomargarita lithophora gen. nov., sp. nov., a thylakoid-bearing basal-branching cyanobacterium with intracellular carbonates, and proposal for Gloeomargaritales ord. nov.</title>
        <authorList>
            <person name="Moreira D."/>
            <person name="Tavera R."/>
            <person name="Benzerara K."/>
            <person name="Skouri-Panet F."/>
            <person name="Couradeau E."/>
            <person name="Gerard E."/>
            <person name="Loussert C."/>
            <person name="Novelo E."/>
            <person name="Zivanovic Y."/>
            <person name="Lopez-Garcia P."/>
        </authorList>
    </citation>
    <scope>NUCLEOTIDE SEQUENCE [LARGE SCALE GENOMIC DNA]</scope>
    <source>
        <strain evidence="3 4">D10</strain>
    </source>
</reference>
<dbReference type="SUPFAM" id="SSF81606">
    <property type="entry name" value="PP2C-like"/>
    <property type="match status" value="1"/>
</dbReference>
<dbReference type="PANTHER" id="PTHR43156:SF2">
    <property type="entry name" value="STAGE II SPORULATION PROTEIN E"/>
    <property type="match status" value="1"/>
</dbReference>
<dbReference type="KEGG" id="glt:GlitD10_2317"/>
<keyword evidence="1" id="KW-0378">Hydrolase</keyword>
<dbReference type="STRING" id="1188229.GlitD10_2317"/>
<sequence>MVDRPATPTLEGVLTLKELVARSQREHRKVQELLSYLGSALRNLHNLNQFLQLIPVIATRVCEGEGAALLLWQAKEGCLTLAQFHSHREEWNVTLRPLLGDYLSRLPLEMAHPLFARLEVELPQVLQVTAVGTAVIVAGQEQGWLVVFSDRSGLVTHDARKQLLNLVADQTAVAMEQEQLRLALRERERLDRELKLGAEIQKHLLPETHPRIPGLQLESRYFTAQWVGGDYYDFIPVAGGERWAIVIGDVMGKGVPAGLIMTMTRGMLRSEVLRGHTPAEILSHLNQVMYEDLTNSHRFVTLFYSEYDPHSRQLTFCNAAHNPPLLWRSQVQEIVQLDTPGMLIGLEPQGQYENGAISLTAGDVLVYYTDGFTDAANFQGARFETAGLLQAVQDACALHTTAQDILEYLFVQVKAFVGPRGSAGDDITLIVVRVTD</sequence>
<dbReference type="Gene3D" id="3.30.450.40">
    <property type="match status" value="1"/>
</dbReference>
<evidence type="ECO:0000259" key="2">
    <source>
        <dbReference type="SMART" id="SM00331"/>
    </source>
</evidence>
<dbReference type="Proteomes" id="UP000180235">
    <property type="component" value="Chromosome"/>
</dbReference>
<keyword evidence="4" id="KW-1185">Reference proteome</keyword>
<dbReference type="OrthoDB" id="311592at2"/>
<accession>A0A1J0AFH5</accession>
<dbReference type="SMART" id="SM00331">
    <property type="entry name" value="PP2C_SIG"/>
    <property type="match status" value="1"/>
</dbReference>
<dbReference type="Gene3D" id="3.60.40.10">
    <property type="entry name" value="PPM-type phosphatase domain"/>
    <property type="match status" value="1"/>
</dbReference>
<feature type="domain" description="PPM-type phosphatase" evidence="2">
    <location>
        <begin position="212"/>
        <end position="434"/>
    </location>
</feature>
<dbReference type="AlphaFoldDB" id="A0A1J0AFH5"/>